<evidence type="ECO:0000256" key="3">
    <source>
        <dbReference type="ARBA" id="ARBA00022741"/>
    </source>
</evidence>
<evidence type="ECO:0000313" key="6">
    <source>
        <dbReference type="EMBL" id="TSJ66715.1"/>
    </source>
</evidence>
<evidence type="ECO:0000259" key="5">
    <source>
        <dbReference type="PROSITE" id="PS50893"/>
    </source>
</evidence>
<dbReference type="GO" id="GO:0022857">
    <property type="term" value="F:transmembrane transporter activity"/>
    <property type="evidence" value="ECO:0007669"/>
    <property type="project" value="TreeGrafter"/>
</dbReference>
<organism evidence="6 7">
    <name type="scientific">Allobacillus salarius</name>
    <dbReference type="NCBI Taxonomy" id="1955272"/>
    <lineage>
        <taxon>Bacteria</taxon>
        <taxon>Bacillati</taxon>
        <taxon>Bacillota</taxon>
        <taxon>Bacilli</taxon>
        <taxon>Bacillales</taxon>
        <taxon>Bacillaceae</taxon>
        <taxon>Allobacillus</taxon>
    </lineage>
</organism>
<dbReference type="InterPro" id="IPR003439">
    <property type="entry name" value="ABC_transporter-like_ATP-bd"/>
</dbReference>
<dbReference type="Gene3D" id="3.40.50.300">
    <property type="entry name" value="P-loop containing nucleotide triphosphate hydrolases"/>
    <property type="match status" value="1"/>
</dbReference>
<dbReference type="SMART" id="SM00382">
    <property type="entry name" value="AAA"/>
    <property type="match status" value="1"/>
</dbReference>
<dbReference type="InterPro" id="IPR003593">
    <property type="entry name" value="AAA+_ATPase"/>
</dbReference>
<dbReference type="InterPro" id="IPR027417">
    <property type="entry name" value="P-loop_NTPase"/>
</dbReference>
<dbReference type="GO" id="GO:0098796">
    <property type="term" value="C:membrane protein complex"/>
    <property type="evidence" value="ECO:0007669"/>
    <property type="project" value="UniProtKB-ARBA"/>
</dbReference>
<dbReference type="CDD" id="cd03255">
    <property type="entry name" value="ABC_MJ0796_LolCDE_FtsE"/>
    <property type="match status" value="1"/>
</dbReference>
<dbReference type="Proteomes" id="UP000316425">
    <property type="component" value="Unassembled WGS sequence"/>
</dbReference>
<dbReference type="EMBL" id="VMHE01000003">
    <property type="protein sequence ID" value="TSJ66715.1"/>
    <property type="molecule type" value="Genomic_DNA"/>
</dbReference>
<evidence type="ECO:0000256" key="1">
    <source>
        <dbReference type="ARBA" id="ARBA00005417"/>
    </source>
</evidence>
<accession>A0A556PQP7</accession>
<comment type="similarity">
    <text evidence="1">Belongs to the ABC transporter superfamily.</text>
</comment>
<keyword evidence="3" id="KW-0547">Nucleotide-binding</keyword>
<name>A0A556PQP7_9BACI</name>
<dbReference type="FunFam" id="3.40.50.300:FF:000032">
    <property type="entry name" value="Export ABC transporter ATP-binding protein"/>
    <property type="match status" value="1"/>
</dbReference>
<keyword evidence="4 6" id="KW-0067">ATP-binding</keyword>
<dbReference type="InterPro" id="IPR017871">
    <property type="entry name" value="ABC_transporter-like_CS"/>
</dbReference>
<dbReference type="GO" id="GO:0005524">
    <property type="term" value="F:ATP binding"/>
    <property type="evidence" value="ECO:0007669"/>
    <property type="project" value="UniProtKB-KW"/>
</dbReference>
<dbReference type="OrthoDB" id="9791546at2"/>
<keyword evidence="7" id="KW-1185">Reference proteome</keyword>
<dbReference type="PROSITE" id="PS50893">
    <property type="entry name" value="ABC_TRANSPORTER_2"/>
    <property type="match status" value="1"/>
</dbReference>
<dbReference type="Pfam" id="PF00005">
    <property type="entry name" value="ABC_tran"/>
    <property type="match status" value="1"/>
</dbReference>
<evidence type="ECO:0000256" key="2">
    <source>
        <dbReference type="ARBA" id="ARBA00022448"/>
    </source>
</evidence>
<dbReference type="PROSITE" id="PS00211">
    <property type="entry name" value="ABC_TRANSPORTER_1"/>
    <property type="match status" value="1"/>
</dbReference>
<keyword evidence="2" id="KW-0813">Transport</keyword>
<dbReference type="SUPFAM" id="SSF52540">
    <property type="entry name" value="P-loop containing nucleoside triphosphate hydrolases"/>
    <property type="match status" value="1"/>
</dbReference>
<gene>
    <name evidence="6" type="ORF">FPQ13_03210</name>
</gene>
<comment type="caution">
    <text evidence="6">The sequence shown here is derived from an EMBL/GenBank/DDBJ whole genome shotgun (WGS) entry which is preliminary data.</text>
</comment>
<proteinExistence type="inferred from homology"/>
<dbReference type="InterPro" id="IPR017911">
    <property type="entry name" value="MacB-like_ATP-bd"/>
</dbReference>
<protein>
    <submittedName>
        <fullName evidence="6">ABC transporter ATP-binding protein</fullName>
    </submittedName>
</protein>
<dbReference type="GO" id="GO:0016887">
    <property type="term" value="F:ATP hydrolysis activity"/>
    <property type="evidence" value="ECO:0007669"/>
    <property type="project" value="InterPro"/>
</dbReference>
<feature type="domain" description="ABC transporter" evidence="5">
    <location>
        <begin position="2"/>
        <end position="224"/>
    </location>
</feature>
<sequence>MMKIANISKSFKSGSNNKVILQNVNLNISNGTWCTIMGPSGSGKSTLLNCISGLLKPNEGKIHINDININELYENSLSEFRRNNIGFVFQDFKLLPYYSVLDNVILPLVQDRSKTELVTRARKLLVEVGIEEDLYNRLPKDLSGGEKQRVAIARALIAEPNLLLCDEPTGNLDSDTRNQIINLLLSLKQNGQTIILVTHDEEVAKYSDNIYQLINGKLLHKELIK</sequence>
<dbReference type="GO" id="GO:0005886">
    <property type="term" value="C:plasma membrane"/>
    <property type="evidence" value="ECO:0007669"/>
    <property type="project" value="TreeGrafter"/>
</dbReference>
<reference evidence="6 7" key="1">
    <citation type="submission" date="2019-07" db="EMBL/GenBank/DDBJ databases">
        <title>Allobacillus sp. nov. SKP isolated from shrimp paste of Euphausiacea.</title>
        <authorList>
            <person name="Kanchanasin P."/>
            <person name="Tanasupawat S."/>
            <person name="Shi W."/>
            <person name="Wu L."/>
            <person name="Ma J."/>
        </authorList>
    </citation>
    <scope>NUCLEOTIDE SEQUENCE [LARGE SCALE GENOMIC DNA]</scope>
    <source>
        <strain evidence="6 7">SKP4-8</strain>
    </source>
</reference>
<evidence type="ECO:0000313" key="7">
    <source>
        <dbReference type="Proteomes" id="UP000316425"/>
    </source>
</evidence>
<dbReference type="AlphaFoldDB" id="A0A556PQP7"/>
<dbReference type="InterPro" id="IPR015854">
    <property type="entry name" value="ABC_transpr_LolD-like"/>
</dbReference>
<dbReference type="PANTHER" id="PTHR24220">
    <property type="entry name" value="IMPORT ATP-BINDING PROTEIN"/>
    <property type="match status" value="1"/>
</dbReference>
<evidence type="ECO:0000256" key="4">
    <source>
        <dbReference type="ARBA" id="ARBA00022840"/>
    </source>
</evidence>